<protein>
    <submittedName>
        <fullName evidence="1">Uncharacterized protein</fullName>
    </submittedName>
</protein>
<gene>
    <name evidence="1" type="ORF">CI1B_43980</name>
</gene>
<sequence>MKATCPFTLQSTGLAHLGGLARLHLPFGSPFELKSGFGF</sequence>
<dbReference type="EMBL" id="CAADFC020000016">
    <property type="protein sequence ID" value="VIO72751.1"/>
    <property type="molecule type" value="Genomic_DNA"/>
</dbReference>
<evidence type="ECO:0000313" key="2">
    <source>
        <dbReference type="Proteomes" id="UP000328092"/>
    </source>
</evidence>
<accession>A0A508TEA1</accession>
<comment type="caution">
    <text evidence="1">The sequence shown here is derived from an EMBL/GenBank/DDBJ whole genome shotgun (WGS) entry which is preliminary data.</text>
</comment>
<dbReference type="AlphaFoldDB" id="A0A508TEA1"/>
<keyword evidence="2" id="KW-1185">Reference proteome</keyword>
<organism evidence="1 2">
    <name type="scientific">Bradyrhizobium ivorense</name>
    <dbReference type="NCBI Taxonomy" id="2511166"/>
    <lineage>
        <taxon>Bacteria</taxon>
        <taxon>Pseudomonadati</taxon>
        <taxon>Pseudomonadota</taxon>
        <taxon>Alphaproteobacteria</taxon>
        <taxon>Hyphomicrobiales</taxon>
        <taxon>Nitrobacteraceae</taxon>
        <taxon>Bradyrhizobium</taxon>
    </lineage>
</organism>
<name>A0A508TEA1_9BRAD</name>
<evidence type="ECO:0000313" key="1">
    <source>
        <dbReference type="EMBL" id="VIO72751.1"/>
    </source>
</evidence>
<dbReference type="Proteomes" id="UP000328092">
    <property type="component" value="Unassembled WGS sequence"/>
</dbReference>
<proteinExistence type="predicted"/>
<reference evidence="1" key="1">
    <citation type="submission" date="2019-02" db="EMBL/GenBank/DDBJ databases">
        <authorList>
            <person name="Pothier F.J."/>
        </authorList>
    </citation>
    <scope>NUCLEOTIDE SEQUENCE</scope>
    <source>
        <strain evidence="1">CI-1B</strain>
    </source>
</reference>